<reference evidence="3" key="1">
    <citation type="journal article" date="2019" name="Int. J. Syst. Evol. Microbiol.">
        <title>The Global Catalogue of Microorganisms (GCM) 10K type strain sequencing project: providing services to taxonomists for standard genome sequencing and annotation.</title>
        <authorList>
            <consortium name="The Broad Institute Genomics Platform"/>
            <consortium name="The Broad Institute Genome Sequencing Center for Infectious Disease"/>
            <person name="Wu L."/>
            <person name="Ma J."/>
        </authorList>
    </citation>
    <scope>NUCLEOTIDE SEQUENCE [LARGE SCALE GENOMIC DNA]</scope>
    <source>
        <strain evidence="3">JCM 4542</strain>
    </source>
</reference>
<dbReference type="Gene3D" id="1.10.860.10">
    <property type="entry name" value="DNAb Helicase, Chain A"/>
    <property type="match status" value="1"/>
</dbReference>
<dbReference type="InterPro" id="IPR016136">
    <property type="entry name" value="DNA_helicase_N/primase_C"/>
</dbReference>
<evidence type="ECO:0000313" key="2">
    <source>
        <dbReference type="EMBL" id="GAA2720421.1"/>
    </source>
</evidence>
<dbReference type="Proteomes" id="UP001500886">
    <property type="component" value="Unassembled WGS sequence"/>
</dbReference>
<accession>A0ABP6GF82</accession>
<keyword evidence="3" id="KW-1185">Reference proteome</keyword>
<gene>
    <name evidence="2" type="ORF">GCM10010315_40810</name>
</gene>
<proteinExistence type="predicted"/>
<comment type="caution">
    <text evidence="2">The sequence shown here is derived from an EMBL/GenBank/DDBJ whole genome shotgun (WGS) entry which is preliminary data.</text>
</comment>
<protein>
    <submittedName>
        <fullName evidence="2">Uncharacterized protein</fullName>
    </submittedName>
</protein>
<evidence type="ECO:0000256" key="1">
    <source>
        <dbReference type="SAM" id="MobiDB-lite"/>
    </source>
</evidence>
<name>A0ABP6GF82_9ACTN</name>
<sequence>MNNATYGAPQHELNVLSSLLRDGSAAYQLVDWNRGGGPQYWLRPDHFQTTWIGDAYEALVPDGLDDIEQRLHAYPGADRAQAAADVLAARMMTLYQQRAAAGDPNAQWAVNQAYYTHSEFWAGLHSTFRQLAQPTWPANPAHARHDAYVIARAAQHPSTTENVPFELTRPRGYDNDARSRELTVIGAILNDPTRAQQFRYSPQSPDASPYWLQPQDFGDPATAEIWDALITGPDPAIALPAATDPNLTPQQRAAAMIQHITTRLTYNDHHRSTGDPAAQARLDANVNETIGAWLAYASSPDFRPDPNAPDFRPNPDHAARYAVTFILEPSIPAAVENLAGRVRDYGLSNASLGQIGLELSTTEYALDQLAERLDNAPRTLAGYSTPDQTAKPAPEQSEGQPSYTSLPTERRILISLMQDPSQLHQGGPTRSLAEQDFTQPEHRYLFKAIQSLPPDAAQDRWLLNNQAQQLARYDGAPPLDFQELDNIGLAARTVKVAPADQGAGHLVTMTVRRTARDASTAVEAAARETLDPSALIDHSREQFQQATREALRYHEQSVPDPTPYNTQQANVA</sequence>
<evidence type="ECO:0000313" key="3">
    <source>
        <dbReference type="Proteomes" id="UP001500886"/>
    </source>
</evidence>
<feature type="region of interest" description="Disordered" evidence="1">
    <location>
        <begin position="379"/>
        <end position="404"/>
    </location>
</feature>
<dbReference type="RefSeq" id="WP_344436818.1">
    <property type="nucleotide sequence ID" value="NZ_BAAASL010000015.1"/>
</dbReference>
<organism evidence="2 3">
    <name type="scientific">Streptomyces luteosporeus</name>
    <dbReference type="NCBI Taxonomy" id="173856"/>
    <lineage>
        <taxon>Bacteria</taxon>
        <taxon>Bacillati</taxon>
        <taxon>Actinomycetota</taxon>
        <taxon>Actinomycetes</taxon>
        <taxon>Kitasatosporales</taxon>
        <taxon>Streptomycetaceae</taxon>
        <taxon>Streptomyces</taxon>
    </lineage>
</organism>
<dbReference type="EMBL" id="BAAASL010000015">
    <property type="protein sequence ID" value="GAA2720421.1"/>
    <property type="molecule type" value="Genomic_DNA"/>
</dbReference>